<evidence type="ECO:0000256" key="1">
    <source>
        <dbReference type="SAM" id="Phobius"/>
    </source>
</evidence>
<reference evidence="2 3" key="1">
    <citation type="journal article" date="2019" name="Sci. Rep.">
        <title>Orb-weaving spider Araneus ventricosus genome elucidates the spidroin gene catalogue.</title>
        <authorList>
            <person name="Kono N."/>
            <person name="Nakamura H."/>
            <person name="Ohtoshi R."/>
            <person name="Moran D.A.P."/>
            <person name="Shinohara A."/>
            <person name="Yoshida Y."/>
            <person name="Fujiwara M."/>
            <person name="Mori M."/>
            <person name="Tomita M."/>
            <person name="Arakawa K."/>
        </authorList>
    </citation>
    <scope>NUCLEOTIDE SEQUENCE [LARGE SCALE GENOMIC DNA]</scope>
</reference>
<keyword evidence="1" id="KW-1133">Transmembrane helix</keyword>
<keyword evidence="1" id="KW-0472">Membrane</keyword>
<feature type="transmembrane region" description="Helical" evidence="1">
    <location>
        <begin position="53"/>
        <end position="74"/>
    </location>
</feature>
<gene>
    <name evidence="2" type="ORF">AVEN_107966_1</name>
</gene>
<dbReference type="EMBL" id="BGPR01016114">
    <property type="protein sequence ID" value="GBN71883.1"/>
    <property type="molecule type" value="Genomic_DNA"/>
</dbReference>
<dbReference type="Proteomes" id="UP000499080">
    <property type="component" value="Unassembled WGS sequence"/>
</dbReference>
<organism evidence="2 3">
    <name type="scientific">Araneus ventricosus</name>
    <name type="common">Orbweaver spider</name>
    <name type="synonym">Epeira ventricosa</name>
    <dbReference type="NCBI Taxonomy" id="182803"/>
    <lineage>
        <taxon>Eukaryota</taxon>
        <taxon>Metazoa</taxon>
        <taxon>Ecdysozoa</taxon>
        <taxon>Arthropoda</taxon>
        <taxon>Chelicerata</taxon>
        <taxon>Arachnida</taxon>
        <taxon>Araneae</taxon>
        <taxon>Araneomorphae</taxon>
        <taxon>Entelegynae</taxon>
        <taxon>Araneoidea</taxon>
        <taxon>Araneidae</taxon>
        <taxon>Araneus</taxon>
    </lineage>
</organism>
<keyword evidence="3" id="KW-1185">Reference proteome</keyword>
<keyword evidence="1" id="KW-0812">Transmembrane</keyword>
<comment type="caution">
    <text evidence="2">The sequence shown here is derived from an EMBL/GenBank/DDBJ whole genome shotgun (WGS) entry which is preliminary data.</text>
</comment>
<name>A0A4Y2R842_ARAVE</name>
<feature type="transmembrane region" description="Helical" evidence="1">
    <location>
        <begin position="80"/>
        <end position="99"/>
    </location>
</feature>
<evidence type="ECO:0000313" key="2">
    <source>
        <dbReference type="EMBL" id="GBN71883.1"/>
    </source>
</evidence>
<evidence type="ECO:0000313" key="3">
    <source>
        <dbReference type="Proteomes" id="UP000499080"/>
    </source>
</evidence>
<accession>A0A4Y2R842</accession>
<dbReference type="AlphaFoldDB" id="A0A4Y2R842"/>
<sequence length="124" mass="13970">MRKTLDTRHAYGGRHGNGIFHCILGLKERPLFHLAEMNRRKSRFALYYGRKRILALPSALSSPNAAVDFIPVYLLSSTHLLAATLSRVFLLAVGQYVLCFPPLPRLFSRTPPRGMSTTCGNLWN</sequence>
<proteinExistence type="predicted"/>
<protein>
    <submittedName>
        <fullName evidence="2">Uncharacterized protein</fullName>
    </submittedName>
</protein>